<dbReference type="InterPro" id="IPR021125">
    <property type="entry name" value="DUF2127"/>
</dbReference>
<accession>A0A317QEH6</accession>
<comment type="caution">
    <text evidence="2">The sequence shown here is derived from an EMBL/GenBank/DDBJ whole genome shotgun (WGS) entry which is preliminary data.</text>
</comment>
<dbReference type="Proteomes" id="UP000246661">
    <property type="component" value="Unassembled WGS sequence"/>
</dbReference>
<name>A0A317QEH6_9ACTN</name>
<dbReference type="AlphaFoldDB" id="A0A317QEH6"/>
<keyword evidence="1" id="KW-0472">Membrane</keyword>
<protein>
    <submittedName>
        <fullName evidence="2">Putative membrane protein</fullName>
    </submittedName>
</protein>
<dbReference type="RefSeq" id="WP_110003969.1">
    <property type="nucleotide sequence ID" value="NZ_QGTX01000001.1"/>
</dbReference>
<keyword evidence="1" id="KW-0812">Transmembrane</keyword>
<feature type="transmembrane region" description="Helical" evidence="1">
    <location>
        <begin position="128"/>
        <end position="148"/>
    </location>
</feature>
<dbReference type="EMBL" id="QGTX01000001">
    <property type="protein sequence ID" value="PWW20996.1"/>
    <property type="molecule type" value="Genomic_DNA"/>
</dbReference>
<reference evidence="3" key="1">
    <citation type="submission" date="2018-05" db="EMBL/GenBank/DDBJ databases">
        <authorList>
            <person name="Klenk H.-P."/>
            <person name="Huntemann M."/>
            <person name="Clum A."/>
            <person name="Pillay M."/>
            <person name="Palaniappan K."/>
            <person name="Varghese N."/>
            <person name="Mikhailova N."/>
            <person name="Stamatis D."/>
            <person name="Reddy T."/>
            <person name="Daum C."/>
            <person name="Shapiro N."/>
            <person name="Ivanova N."/>
            <person name="Kyrpides N."/>
            <person name="Woyke T."/>
        </authorList>
    </citation>
    <scope>NUCLEOTIDE SEQUENCE [LARGE SCALE GENOMIC DNA]</scope>
    <source>
        <strain evidence="3">DSM 45417</strain>
    </source>
</reference>
<dbReference type="OrthoDB" id="3684244at2"/>
<feature type="transmembrane region" description="Helical" evidence="1">
    <location>
        <begin position="12"/>
        <end position="34"/>
    </location>
</feature>
<gene>
    <name evidence="2" type="ORF">JD79_00122</name>
</gene>
<proteinExistence type="predicted"/>
<evidence type="ECO:0000256" key="1">
    <source>
        <dbReference type="SAM" id="Phobius"/>
    </source>
</evidence>
<feature type="transmembrane region" description="Helical" evidence="1">
    <location>
        <begin position="104"/>
        <end position="122"/>
    </location>
</feature>
<evidence type="ECO:0000313" key="2">
    <source>
        <dbReference type="EMBL" id="PWW20996.1"/>
    </source>
</evidence>
<feature type="transmembrane region" description="Helical" evidence="1">
    <location>
        <begin position="78"/>
        <end position="97"/>
    </location>
</feature>
<dbReference type="Pfam" id="PF09900">
    <property type="entry name" value="DUF2127"/>
    <property type="match status" value="1"/>
</dbReference>
<sequence length="171" mass="18464">MPGTTTDRLLRAALFLKGLDGAVELLAGLALLVVGPRELDGLPRWVVEHHLLGSPHGALAERFAAGEAALSGGDRTFAVLYLTLHGLVKLGLVVALLRQVLPAYPLAAGVLGVFCAYEVYRAVERDAWSMWAAAALDLAVVVLVLREYRRLRSRRRRAAGTAPRGGRPPRR</sequence>
<keyword evidence="1" id="KW-1133">Transmembrane helix</keyword>
<keyword evidence="3" id="KW-1185">Reference proteome</keyword>
<organism evidence="2 3">
    <name type="scientific">Geodermatophilus normandii</name>
    <dbReference type="NCBI Taxonomy" id="1137989"/>
    <lineage>
        <taxon>Bacteria</taxon>
        <taxon>Bacillati</taxon>
        <taxon>Actinomycetota</taxon>
        <taxon>Actinomycetes</taxon>
        <taxon>Geodermatophilales</taxon>
        <taxon>Geodermatophilaceae</taxon>
        <taxon>Geodermatophilus</taxon>
    </lineage>
</organism>
<evidence type="ECO:0000313" key="3">
    <source>
        <dbReference type="Proteomes" id="UP000246661"/>
    </source>
</evidence>